<evidence type="ECO:0000313" key="2">
    <source>
        <dbReference type="Proteomes" id="UP000237105"/>
    </source>
</evidence>
<dbReference type="OrthoDB" id="10482118at2759"/>
<protein>
    <submittedName>
        <fullName evidence="1">Uncharacterized protein</fullName>
    </submittedName>
</protein>
<accession>A0A2P5A4G5</accession>
<organism evidence="1 2">
    <name type="scientific">Parasponia andersonii</name>
    <name type="common">Sponia andersonii</name>
    <dbReference type="NCBI Taxonomy" id="3476"/>
    <lineage>
        <taxon>Eukaryota</taxon>
        <taxon>Viridiplantae</taxon>
        <taxon>Streptophyta</taxon>
        <taxon>Embryophyta</taxon>
        <taxon>Tracheophyta</taxon>
        <taxon>Spermatophyta</taxon>
        <taxon>Magnoliopsida</taxon>
        <taxon>eudicotyledons</taxon>
        <taxon>Gunneridae</taxon>
        <taxon>Pentapetalae</taxon>
        <taxon>rosids</taxon>
        <taxon>fabids</taxon>
        <taxon>Rosales</taxon>
        <taxon>Cannabaceae</taxon>
        <taxon>Parasponia</taxon>
    </lineage>
</organism>
<gene>
    <name evidence="1" type="ORF">PanWU01x14_369840</name>
</gene>
<reference evidence="2" key="1">
    <citation type="submission" date="2016-06" db="EMBL/GenBank/DDBJ databases">
        <title>Parallel loss of symbiosis genes in relatives of nitrogen-fixing non-legume Parasponia.</title>
        <authorList>
            <person name="Van Velzen R."/>
            <person name="Holmer R."/>
            <person name="Bu F."/>
            <person name="Rutten L."/>
            <person name="Van Zeijl A."/>
            <person name="Liu W."/>
            <person name="Santuari L."/>
            <person name="Cao Q."/>
            <person name="Sharma T."/>
            <person name="Shen D."/>
            <person name="Roswanjaya Y."/>
            <person name="Wardhani T."/>
            <person name="Kalhor M.S."/>
            <person name="Jansen J."/>
            <person name="Van den Hoogen J."/>
            <person name="Gungor B."/>
            <person name="Hartog M."/>
            <person name="Hontelez J."/>
            <person name="Verver J."/>
            <person name="Yang W.-C."/>
            <person name="Schijlen E."/>
            <person name="Repin R."/>
            <person name="Schilthuizen M."/>
            <person name="Schranz E."/>
            <person name="Heidstra R."/>
            <person name="Miyata K."/>
            <person name="Fedorova E."/>
            <person name="Kohlen W."/>
            <person name="Bisseling T."/>
            <person name="Smit S."/>
            <person name="Geurts R."/>
        </authorList>
    </citation>
    <scope>NUCLEOTIDE SEQUENCE [LARGE SCALE GENOMIC DNA]</scope>
    <source>
        <strain evidence="2">cv. WU1-14</strain>
    </source>
</reference>
<keyword evidence="2" id="KW-1185">Reference proteome</keyword>
<dbReference type="Proteomes" id="UP000237105">
    <property type="component" value="Unassembled WGS sequence"/>
</dbReference>
<name>A0A2P5A4G5_PARAD</name>
<sequence length="66" mass="7715">MARFQIVIPGWERETNSDSVAVNGQESHAIYFYYTSTFNTGYRLAWKLFLLGFIHSIKSMYILDIC</sequence>
<dbReference type="EMBL" id="JXTB01001048">
    <property type="protein sequence ID" value="PON31441.1"/>
    <property type="molecule type" value="Genomic_DNA"/>
</dbReference>
<proteinExistence type="predicted"/>
<dbReference type="AlphaFoldDB" id="A0A2P5A4G5"/>
<comment type="caution">
    <text evidence="1">The sequence shown here is derived from an EMBL/GenBank/DDBJ whole genome shotgun (WGS) entry which is preliminary data.</text>
</comment>
<evidence type="ECO:0000313" key="1">
    <source>
        <dbReference type="EMBL" id="PON31441.1"/>
    </source>
</evidence>